<reference evidence="1 2" key="1">
    <citation type="submission" date="2018-10" db="EMBL/GenBank/DDBJ databases">
        <title>Phylogenomics of Brevibacillus.</title>
        <authorList>
            <person name="Dunlap C."/>
        </authorList>
    </citation>
    <scope>NUCLEOTIDE SEQUENCE [LARGE SCALE GENOMIC DNA]</scope>
    <source>
        <strain evidence="1 2">DSM 100115</strain>
    </source>
</reference>
<comment type="caution">
    <text evidence="1">The sequence shown here is derived from an EMBL/GenBank/DDBJ whole genome shotgun (WGS) entry which is preliminary data.</text>
</comment>
<dbReference type="Proteomes" id="UP000268829">
    <property type="component" value="Unassembled WGS sequence"/>
</dbReference>
<dbReference type="EMBL" id="RHHS01000013">
    <property type="protein sequence ID" value="RNB59440.1"/>
    <property type="molecule type" value="Genomic_DNA"/>
</dbReference>
<organism evidence="1 2">
    <name type="scientific">Brevibacillus gelatini</name>
    <dbReference type="NCBI Taxonomy" id="1655277"/>
    <lineage>
        <taxon>Bacteria</taxon>
        <taxon>Bacillati</taxon>
        <taxon>Bacillota</taxon>
        <taxon>Bacilli</taxon>
        <taxon>Bacillales</taxon>
        <taxon>Paenibacillaceae</taxon>
        <taxon>Brevibacillus</taxon>
    </lineage>
</organism>
<gene>
    <name evidence="1" type="ORF">EDM57_04675</name>
</gene>
<evidence type="ECO:0000313" key="2">
    <source>
        <dbReference type="Proteomes" id="UP000268829"/>
    </source>
</evidence>
<evidence type="ECO:0000313" key="1">
    <source>
        <dbReference type="EMBL" id="RNB59440.1"/>
    </source>
</evidence>
<sequence length="61" mass="6847">MRKDIQQIVKAAAERYGLGYNPDSEYATVVQNDGSIKTLQPDDLVNVFNVTSENLSWDSIK</sequence>
<dbReference type="OrthoDB" id="2081727at2"/>
<name>A0A3M8B7U7_9BACL</name>
<keyword evidence="2" id="KW-1185">Reference proteome</keyword>
<dbReference type="AlphaFoldDB" id="A0A3M8B7U7"/>
<protein>
    <submittedName>
        <fullName evidence="1">Uncharacterized protein</fullName>
    </submittedName>
</protein>
<dbReference type="RefSeq" id="WP_122903607.1">
    <property type="nucleotide sequence ID" value="NZ_RHHS01000013.1"/>
</dbReference>
<proteinExistence type="predicted"/>
<accession>A0A3M8B7U7</accession>